<gene>
    <name evidence="2" type="ORF">NW762_007973</name>
</gene>
<dbReference type="OrthoDB" id="5946976at2759"/>
<dbReference type="AlphaFoldDB" id="A0A9W8RY90"/>
<dbReference type="PANTHER" id="PTHR43319:SF3">
    <property type="entry name" value="BETA-LACTAMASE-RELATED DOMAIN-CONTAINING PROTEIN"/>
    <property type="match status" value="1"/>
</dbReference>
<dbReference type="Pfam" id="PF00144">
    <property type="entry name" value="Beta-lactamase"/>
    <property type="match status" value="1"/>
</dbReference>
<reference evidence="2" key="1">
    <citation type="submission" date="2022-09" db="EMBL/GenBank/DDBJ databases">
        <title>Fusarium specimens isolated from Avocado Roots.</title>
        <authorList>
            <person name="Stajich J."/>
            <person name="Roper C."/>
            <person name="Heimlech-Rivalta G."/>
        </authorList>
    </citation>
    <scope>NUCLEOTIDE SEQUENCE</scope>
    <source>
        <strain evidence="2">CF00136</strain>
    </source>
</reference>
<dbReference type="SUPFAM" id="SSF56601">
    <property type="entry name" value="beta-lactamase/transpeptidase-like"/>
    <property type="match status" value="1"/>
</dbReference>
<dbReference type="InterPro" id="IPR052907">
    <property type="entry name" value="Beta-lactamase/esterase"/>
</dbReference>
<evidence type="ECO:0000313" key="2">
    <source>
        <dbReference type="EMBL" id="KAJ4258886.1"/>
    </source>
</evidence>
<dbReference type="EMBL" id="JAOQAZ010000015">
    <property type="protein sequence ID" value="KAJ4258886.1"/>
    <property type="molecule type" value="Genomic_DNA"/>
</dbReference>
<dbReference type="Proteomes" id="UP001152049">
    <property type="component" value="Unassembled WGS sequence"/>
</dbReference>
<evidence type="ECO:0000313" key="3">
    <source>
        <dbReference type="Proteomes" id="UP001152049"/>
    </source>
</evidence>
<evidence type="ECO:0000259" key="1">
    <source>
        <dbReference type="Pfam" id="PF00144"/>
    </source>
</evidence>
<organism evidence="2 3">
    <name type="scientific">Fusarium torreyae</name>
    <dbReference type="NCBI Taxonomy" id="1237075"/>
    <lineage>
        <taxon>Eukaryota</taxon>
        <taxon>Fungi</taxon>
        <taxon>Dikarya</taxon>
        <taxon>Ascomycota</taxon>
        <taxon>Pezizomycotina</taxon>
        <taxon>Sordariomycetes</taxon>
        <taxon>Hypocreomycetidae</taxon>
        <taxon>Hypocreales</taxon>
        <taxon>Nectriaceae</taxon>
        <taxon>Fusarium</taxon>
    </lineage>
</organism>
<dbReference type="Gene3D" id="3.40.710.10">
    <property type="entry name" value="DD-peptidase/beta-lactamase superfamily"/>
    <property type="match status" value="1"/>
</dbReference>
<comment type="caution">
    <text evidence="2">The sequence shown here is derived from an EMBL/GenBank/DDBJ whole genome shotgun (WGS) entry which is preliminary data.</text>
</comment>
<feature type="domain" description="Beta-lactamase-related" evidence="1">
    <location>
        <begin position="15"/>
        <end position="356"/>
    </location>
</feature>
<dbReference type="PANTHER" id="PTHR43319">
    <property type="entry name" value="BETA-LACTAMASE-RELATED"/>
    <property type="match status" value="1"/>
</dbReference>
<sequence>MSHNITASDPRLAEAIKTVLDRGETGISVAAYFRGKLLAHGHGGYADVAEQRPVDSSTIFPVFSVTKGIAALAIHLQADRGLLSLSDPISKYWPGFAANGKEKTTIEDALSHRAGIPQMPDGVTPELLADWDWMVQQIADLTPIFPPGTANAYHVLVWGWIVGEIVVRTDPHHRRFGRFVTEEILQPLGITDLFLGVPEGDLPRVATLYGCNEPFMADPYSTSPLSVFPGSNVHNLNVVRQACDPGAGAIGNAPAIARLFAMVAEGGALDGVRLLSEDYVKSLTRLRKGARDPDKVLPIPVWFGAAGFWLGGEKGASDPLVGDHRDIIYSPGAGGSIAWADIRDRIAVAICHNNMDAGIAVDPEPAWAPVGRAIREIIAEESK</sequence>
<dbReference type="InterPro" id="IPR001466">
    <property type="entry name" value="Beta-lactam-related"/>
</dbReference>
<proteinExistence type="predicted"/>
<keyword evidence="3" id="KW-1185">Reference proteome</keyword>
<protein>
    <recommendedName>
        <fullName evidence="1">Beta-lactamase-related domain-containing protein</fullName>
    </recommendedName>
</protein>
<accession>A0A9W8RY90</accession>
<dbReference type="InterPro" id="IPR012338">
    <property type="entry name" value="Beta-lactam/transpept-like"/>
</dbReference>
<name>A0A9W8RY90_9HYPO</name>